<accession>A0ABM8AK07</accession>
<sequence length="329" mass="34455">MNTAALRPLLALIAVVAVLGALHVSQPVTLPVAFAGVLAVLFRPLQRRLEVLVPRWAGVTLVVLVFLLFLGLLAAGVGYGASAVADEWPRYRDHLQGLGVRLPEHLSSGTPSSSSLLSAAFQGVGALFSAGSLLLLIVVFLALLLLEADAIRARVTRAFGVQDGSRVADAFHRMSGEFERFVWVQALTGALAAVLSWLFLLIVGVPLAFVWGVLTLVLEFFPTVGSILAVLPPTLFAFVFGSAAQGVLVLIGLGVIQIGIGSFVNPLLQGGQLGLSTTVVAVSVVFWGWLWGVGGALIAVPLTAGIALLLAEFPVTRPLAALLGHGERR</sequence>
<gene>
    <name evidence="7" type="ORF">DAETH_41200</name>
</gene>
<evidence type="ECO:0000256" key="6">
    <source>
        <dbReference type="SAM" id="Phobius"/>
    </source>
</evidence>
<feature type="transmembrane region" description="Helical" evidence="6">
    <location>
        <begin position="181"/>
        <end position="214"/>
    </location>
</feature>
<feature type="transmembrane region" description="Helical" evidence="6">
    <location>
        <begin position="220"/>
        <end position="240"/>
    </location>
</feature>
<evidence type="ECO:0000256" key="2">
    <source>
        <dbReference type="ARBA" id="ARBA00009773"/>
    </source>
</evidence>
<feature type="transmembrane region" description="Helical" evidence="6">
    <location>
        <begin position="288"/>
        <end position="311"/>
    </location>
</feature>
<dbReference type="InterPro" id="IPR002549">
    <property type="entry name" value="AI-2E-like"/>
</dbReference>
<keyword evidence="4 6" id="KW-1133">Transmembrane helix</keyword>
<evidence type="ECO:0000256" key="3">
    <source>
        <dbReference type="ARBA" id="ARBA00022692"/>
    </source>
</evidence>
<keyword evidence="7" id="KW-0614">Plasmid</keyword>
<dbReference type="PANTHER" id="PTHR21716">
    <property type="entry name" value="TRANSMEMBRANE PROTEIN"/>
    <property type="match status" value="1"/>
</dbReference>
<protein>
    <submittedName>
        <fullName evidence="7">Pheromone autoinducer 2 transporter</fullName>
    </submittedName>
</protein>
<feature type="transmembrane region" description="Helical" evidence="6">
    <location>
        <begin position="30"/>
        <end position="45"/>
    </location>
</feature>
<feature type="transmembrane region" description="Helical" evidence="6">
    <location>
        <begin position="247"/>
        <end position="268"/>
    </location>
</feature>
<dbReference type="Proteomes" id="UP001064971">
    <property type="component" value="Plasmid pDAETH-2"/>
</dbReference>
<dbReference type="PANTHER" id="PTHR21716:SF64">
    <property type="entry name" value="AI-2 TRANSPORT PROTEIN TQSA"/>
    <property type="match status" value="1"/>
</dbReference>
<keyword evidence="8" id="KW-1185">Reference proteome</keyword>
<reference evidence="7" key="1">
    <citation type="submission" date="2022-07" db="EMBL/GenBank/DDBJ databases">
        <title>Complete Genome Sequence of the Radioresistant Bacterium Deinococcus aetherius ST0316, Isolated from the Air Dust collected in Lower Stratosphere above Japan.</title>
        <authorList>
            <person name="Satoh K."/>
            <person name="Hagiwara K."/>
            <person name="Katsumata K."/>
            <person name="Kubo A."/>
            <person name="Yokobori S."/>
            <person name="Yamagishi A."/>
            <person name="Oono Y."/>
            <person name="Narumi I."/>
        </authorList>
    </citation>
    <scope>NUCLEOTIDE SEQUENCE</scope>
    <source>
        <strain evidence="7">ST0316</strain>
        <plasmid evidence="7">pDAETH-2</plasmid>
    </source>
</reference>
<dbReference type="RefSeq" id="WP_264778508.1">
    <property type="nucleotide sequence ID" value="NZ_AP026562.1"/>
</dbReference>
<feature type="transmembrane region" description="Helical" evidence="6">
    <location>
        <begin position="119"/>
        <end position="146"/>
    </location>
</feature>
<evidence type="ECO:0000256" key="1">
    <source>
        <dbReference type="ARBA" id="ARBA00004141"/>
    </source>
</evidence>
<comment type="subcellular location">
    <subcellularLocation>
        <location evidence="1">Membrane</location>
        <topology evidence="1">Multi-pass membrane protein</topology>
    </subcellularLocation>
</comment>
<keyword evidence="5 6" id="KW-0472">Membrane</keyword>
<organism evidence="7 8">
    <name type="scientific">Deinococcus aetherius</name>
    <dbReference type="NCBI Taxonomy" id="200252"/>
    <lineage>
        <taxon>Bacteria</taxon>
        <taxon>Thermotogati</taxon>
        <taxon>Deinococcota</taxon>
        <taxon>Deinococci</taxon>
        <taxon>Deinococcales</taxon>
        <taxon>Deinococcaceae</taxon>
        <taxon>Deinococcus</taxon>
    </lineage>
</organism>
<feature type="transmembrane region" description="Helical" evidence="6">
    <location>
        <begin position="57"/>
        <end position="81"/>
    </location>
</feature>
<evidence type="ECO:0000256" key="4">
    <source>
        <dbReference type="ARBA" id="ARBA00022989"/>
    </source>
</evidence>
<comment type="similarity">
    <text evidence="2">Belongs to the autoinducer-2 exporter (AI-2E) (TC 2.A.86) family.</text>
</comment>
<evidence type="ECO:0000313" key="8">
    <source>
        <dbReference type="Proteomes" id="UP001064971"/>
    </source>
</evidence>
<proteinExistence type="inferred from homology"/>
<keyword evidence="3 6" id="KW-0812">Transmembrane</keyword>
<evidence type="ECO:0000256" key="5">
    <source>
        <dbReference type="ARBA" id="ARBA00023136"/>
    </source>
</evidence>
<dbReference type="Pfam" id="PF01594">
    <property type="entry name" value="AI-2E_transport"/>
    <property type="match status" value="1"/>
</dbReference>
<evidence type="ECO:0000313" key="7">
    <source>
        <dbReference type="EMBL" id="BDP44151.1"/>
    </source>
</evidence>
<name>A0ABM8AK07_9DEIO</name>
<geneLocation type="plasmid" evidence="7 8">
    <name>pDAETH-2</name>
</geneLocation>
<dbReference type="EMBL" id="AP026562">
    <property type="protein sequence ID" value="BDP44151.1"/>
    <property type="molecule type" value="Genomic_DNA"/>
</dbReference>